<sequence>MNAPAQWHIAVDFGTSNSAAAHTAPMTGAVETLPLSHRSNLIPSAVFVQADGAIHCGDSAISLGRRDPSRLVPAPKRYIGHDQVQVAGQDVPLNALIGAVLYGVLERGRAQHSGENPTTVTLTHPESWSVHNVDMLLSAAATVGLSKDTIRTISEPRAAAIHYAAQQHIPAGSHVAVFDFGGGTLDIAVLRAEQNGDFSVVAAKGDNTLGGRTIDNVLYRWVLDQVEHNDPDTADELKSAEVSVMHSLDQSIREAKEMLSDTSSATITVSTPRGEHDFLITRDEFNTLIDKVVGRAVELTQAALSQAGVDKSTPIYMTGGSSRIPYVQNRLGEVGTVMTLDDPKTVVARGALAATMMGFTEGSGQVTATKSQQPNNPFGVGPGTVGAAQAASQGQQGAGQAAQGAQGAGQGQQNTGTDQNPPQRHRASAAGNRVATALSGIPTRKKVISGAVAVALLLMVFMTYQFFWGTTMVTKVNTTAADTGIPLTERYDTASQFLPEKTLQAMQDCYGEGSEKSEDLTVVTIYKCGLEGMSDSPKLGSSTIYNMYWIPGDDAKEARDRFEAGKANKAPQKERIQKSFRNTPEVGYALNENGAGYAYAYYPRQKFTLYFEATYDATPDQVKELTKYLGWTS</sequence>
<evidence type="ECO:0000256" key="6">
    <source>
        <dbReference type="SAM" id="Phobius"/>
    </source>
</evidence>
<dbReference type="PANTHER" id="PTHR19375">
    <property type="entry name" value="HEAT SHOCK PROTEIN 70KDA"/>
    <property type="match status" value="1"/>
</dbReference>
<dbReference type="eggNOG" id="COG0443">
    <property type="taxonomic scope" value="Bacteria"/>
</dbReference>
<dbReference type="STRING" id="1035195.HMPREF9997_02320"/>
<protein>
    <submittedName>
        <fullName evidence="7">DnaK family protein</fullName>
    </submittedName>
</protein>
<dbReference type="GO" id="GO:0005524">
    <property type="term" value="F:ATP binding"/>
    <property type="evidence" value="ECO:0007669"/>
    <property type="project" value="UniProtKB-KW"/>
</dbReference>
<dbReference type="Proteomes" id="UP000010445">
    <property type="component" value="Unassembled WGS sequence"/>
</dbReference>
<organism evidence="7 8">
    <name type="scientific">Corynebacterium durum F0235</name>
    <dbReference type="NCBI Taxonomy" id="1035195"/>
    <lineage>
        <taxon>Bacteria</taxon>
        <taxon>Bacillati</taxon>
        <taxon>Actinomycetota</taxon>
        <taxon>Actinomycetes</taxon>
        <taxon>Mycobacteriales</taxon>
        <taxon>Corynebacteriaceae</taxon>
        <taxon>Corynebacterium</taxon>
    </lineage>
</organism>
<dbReference type="HOGENOM" id="CLU_025252_0_0_11"/>
<dbReference type="InterPro" id="IPR043129">
    <property type="entry name" value="ATPase_NBD"/>
</dbReference>
<feature type="compositionally biased region" description="Polar residues" evidence="5">
    <location>
        <begin position="364"/>
        <end position="376"/>
    </location>
</feature>
<dbReference type="InterPro" id="IPR013126">
    <property type="entry name" value="Hsp_70_fam"/>
</dbReference>
<dbReference type="Gene3D" id="3.90.640.10">
    <property type="entry name" value="Actin, Chain A, domain 4"/>
    <property type="match status" value="1"/>
</dbReference>
<keyword evidence="6" id="KW-0812">Transmembrane</keyword>
<dbReference type="PRINTS" id="PR00301">
    <property type="entry name" value="HEATSHOCK70"/>
</dbReference>
<name>L1MB30_9CORY</name>
<dbReference type="AlphaFoldDB" id="L1MB30"/>
<keyword evidence="2 4" id="KW-0067">ATP-binding</keyword>
<accession>L1MB30</accession>
<dbReference type="SUPFAM" id="SSF53067">
    <property type="entry name" value="Actin-like ATPase domain"/>
    <property type="match status" value="2"/>
</dbReference>
<dbReference type="PATRIC" id="fig|1035195.3.peg.2074"/>
<evidence type="ECO:0000256" key="4">
    <source>
        <dbReference type="RuleBase" id="RU003322"/>
    </source>
</evidence>
<dbReference type="EMBL" id="AMEM01000039">
    <property type="protein sequence ID" value="EKX88204.1"/>
    <property type="molecule type" value="Genomic_DNA"/>
</dbReference>
<keyword evidence="6" id="KW-0472">Membrane</keyword>
<feature type="compositionally biased region" description="Low complexity" evidence="5">
    <location>
        <begin position="386"/>
        <end position="405"/>
    </location>
</feature>
<evidence type="ECO:0000313" key="7">
    <source>
        <dbReference type="EMBL" id="EKX88204.1"/>
    </source>
</evidence>
<evidence type="ECO:0000256" key="2">
    <source>
        <dbReference type="ARBA" id="ARBA00022840"/>
    </source>
</evidence>
<keyword evidence="8" id="KW-1185">Reference proteome</keyword>
<evidence type="ECO:0000313" key="8">
    <source>
        <dbReference type="Proteomes" id="UP000010445"/>
    </source>
</evidence>
<dbReference type="RefSeq" id="WP_006062130.1">
    <property type="nucleotide sequence ID" value="NZ_KB290823.1"/>
</dbReference>
<keyword evidence="3" id="KW-0143">Chaperone</keyword>
<evidence type="ECO:0000256" key="3">
    <source>
        <dbReference type="ARBA" id="ARBA00023186"/>
    </source>
</evidence>
<keyword evidence="6" id="KW-1133">Transmembrane helix</keyword>
<comment type="similarity">
    <text evidence="4">Belongs to the heat shock protein 70 family.</text>
</comment>
<comment type="caution">
    <text evidence="7">The sequence shown here is derived from an EMBL/GenBank/DDBJ whole genome shotgun (WGS) entry which is preliminary data.</text>
</comment>
<dbReference type="OrthoDB" id="9766019at2"/>
<feature type="region of interest" description="Disordered" evidence="5">
    <location>
        <begin position="364"/>
        <end position="433"/>
    </location>
</feature>
<keyword evidence="1 4" id="KW-0547">Nucleotide-binding</keyword>
<dbReference type="GO" id="GO:0140662">
    <property type="term" value="F:ATP-dependent protein folding chaperone"/>
    <property type="evidence" value="ECO:0007669"/>
    <property type="project" value="InterPro"/>
</dbReference>
<proteinExistence type="inferred from homology"/>
<evidence type="ECO:0000256" key="1">
    <source>
        <dbReference type="ARBA" id="ARBA00022741"/>
    </source>
</evidence>
<reference evidence="7 8" key="1">
    <citation type="submission" date="2012-05" db="EMBL/GenBank/DDBJ databases">
        <authorList>
            <person name="Weinstock G."/>
            <person name="Sodergren E."/>
            <person name="Lobos E.A."/>
            <person name="Fulton L."/>
            <person name="Fulton R."/>
            <person name="Courtney L."/>
            <person name="Fronick C."/>
            <person name="O'Laughlin M."/>
            <person name="Godfrey J."/>
            <person name="Wilson R.M."/>
            <person name="Miner T."/>
            <person name="Farmer C."/>
            <person name="Delehaunty K."/>
            <person name="Cordes M."/>
            <person name="Minx P."/>
            <person name="Tomlinson C."/>
            <person name="Chen J."/>
            <person name="Wollam A."/>
            <person name="Pepin K.H."/>
            <person name="Bhonagiri V."/>
            <person name="Zhang X."/>
            <person name="Suruliraj S."/>
            <person name="Warren W."/>
            <person name="Mitreva M."/>
            <person name="Mardis E.R."/>
            <person name="Wilson R.K."/>
        </authorList>
    </citation>
    <scope>NUCLEOTIDE SEQUENCE [LARGE SCALE GENOMIC DNA]</scope>
    <source>
        <strain evidence="7 8">F0235</strain>
    </source>
</reference>
<evidence type="ECO:0000256" key="5">
    <source>
        <dbReference type="SAM" id="MobiDB-lite"/>
    </source>
</evidence>
<feature type="transmembrane region" description="Helical" evidence="6">
    <location>
        <begin position="447"/>
        <end position="467"/>
    </location>
</feature>
<dbReference type="Gene3D" id="3.30.420.40">
    <property type="match status" value="2"/>
</dbReference>
<dbReference type="Pfam" id="PF00012">
    <property type="entry name" value="HSP70"/>
    <property type="match status" value="1"/>
</dbReference>
<gene>
    <name evidence="7" type="ORF">HMPREF9997_02320</name>
</gene>